<name>A0A370SW36_PSEJE</name>
<accession>A0A370SW36</accession>
<dbReference type="AlphaFoldDB" id="A0A370SW36"/>
<evidence type="ECO:0008006" key="4">
    <source>
        <dbReference type="Google" id="ProtNLM"/>
    </source>
</evidence>
<organism evidence="2 3">
    <name type="scientific">Pseudomonas jessenii</name>
    <dbReference type="NCBI Taxonomy" id="77298"/>
    <lineage>
        <taxon>Bacteria</taxon>
        <taxon>Pseudomonadati</taxon>
        <taxon>Pseudomonadota</taxon>
        <taxon>Gammaproteobacteria</taxon>
        <taxon>Pseudomonadales</taxon>
        <taxon>Pseudomonadaceae</taxon>
        <taxon>Pseudomonas</taxon>
    </lineage>
</organism>
<evidence type="ECO:0000256" key="1">
    <source>
        <dbReference type="SAM" id="SignalP"/>
    </source>
</evidence>
<protein>
    <recommendedName>
        <fullName evidence="4">DUF3298 domain-containing protein</fullName>
    </recommendedName>
</protein>
<evidence type="ECO:0000313" key="2">
    <source>
        <dbReference type="EMBL" id="RDL23934.1"/>
    </source>
</evidence>
<feature type="chain" id="PRO_5017034362" description="DUF3298 domain-containing protein" evidence="1">
    <location>
        <begin position="25"/>
        <end position="398"/>
    </location>
</feature>
<keyword evidence="1" id="KW-0732">Signal</keyword>
<proteinExistence type="predicted"/>
<dbReference type="EMBL" id="QRAV01000002">
    <property type="protein sequence ID" value="RDL23934.1"/>
    <property type="molecule type" value="Genomic_DNA"/>
</dbReference>
<dbReference type="Proteomes" id="UP000255365">
    <property type="component" value="Unassembled WGS sequence"/>
</dbReference>
<reference evidence="2 3" key="1">
    <citation type="submission" date="2018-07" db="EMBL/GenBank/DDBJ databases">
        <title>Genome sequencing of rice bacterial endophytes.</title>
        <authorList>
            <person name="Venturi V."/>
        </authorList>
    </citation>
    <scope>NUCLEOTIDE SEQUENCE [LARGE SCALE GENOMIC DNA]</scope>
    <source>
        <strain evidence="2 3">E2333</strain>
    </source>
</reference>
<feature type="signal peptide" evidence="1">
    <location>
        <begin position="1"/>
        <end position="24"/>
    </location>
</feature>
<evidence type="ECO:0000313" key="3">
    <source>
        <dbReference type="Proteomes" id="UP000255365"/>
    </source>
</evidence>
<dbReference type="RefSeq" id="WP_047299566.1">
    <property type="nucleotide sequence ID" value="NZ_QRAV01000002.1"/>
</dbReference>
<comment type="caution">
    <text evidence="2">The sequence shown here is derived from an EMBL/GenBank/DDBJ whole genome shotgun (WGS) entry which is preliminary data.</text>
</comment>
<sequence length="398" mass="44363">MLKGLLRLAPYAAALFTLISAAHAEDGRRVFTGTLGKTPIVVELNTTQPDEVNGRYFYEKYHRDLALSGSLHESTLTLVEGENRYGEDEPLPTLKLEETGNGWQGEWQSPQGKKLPVKLAEAKLPAPTSMTLPFIATLPQSAPYEYLRLQGLKLKPAKKENFMGYDLQWWTEPESKISLFSVESGLPKDDLQRVNQQLLGRLWREVISYHGCLLQGGVNTDFMQQAEPKMISPAVVSLNISTSYYCGGAHPDFGDSPLNLDVRTGHPLSLADVLWVGAGKPLSHADRDSTGDQPLSASESEAYSTYQREVLVPWLIKQFTTLYPNEMKKPAEDDDNACDYSDESIWGYSPWYFTTKGLYLGPYFARVARACDAPDWSILPYSVVKQHPGAVKLQLPQG</sequence>
<gene>
    <name evidence="2" type="ORF">DEU51_102178</name>
</gene>